<name>A0A1B1DXY3_9APIC</name>
<feature type="compositionally biased region" description="Pro residues" evidence="1">
    <location>
        <begin position="269"/>
        <end position="278"/>
    </location>
</feature>
<organism evidence="2 3">
    <name type="scientific">Plasmodium coatneyi</name>
    <dbReference type="NCBI Taxonomy" id="208452"/>
    <lineage>
        <taxon>Eukaryota</taxon>
        <taxon>Sar</taxon>
        <taxon>Alveolata</taxon>
        <taxon>Apicomplexa</taxon>
        <taxon>Aconoidasida</taxon>
        <taxon>Haemosporida</taxon>
        <taxon>Plasmodiidae</taxon>
        <taxon>Plasmodium</taxon>
    </lineage>
</organism>
<dbReference type="OrthoDB" id="10606572at2759"/>
<reference evidence="3" key="1">
    <citation type="submission" date="2016-06" db="EMBL/GenBank/DDBJ databases">
        <title>First high quality genome sequence of Plasmodium coatneyi using continuous long reads from single molecule, real-time sequencing.</title>
        <authorList>
            <person name="Chien J.-T."/>
            <person name="Pakala S.B."/>
            <person name="Geraldo J.A."/>
            <person name="Lapp S.A."/>
            <person name="Barnwell J.W."/>
            <person name="Kissinger J.C."/>
            <person name="Galinski M.R."/>
            <person name="Humphrey J.C."/>
        </authorList>
    </citation>
    <scope>NUCLEOTIDE SEQUENCE [LARGE SCALE GENOMIC DNA]</scope>
    <source>
        <strain evidence="3">Hackeri</strain>
    </source>
</reference>
<evidence type="ECO:0000313" key="2">
    <source>
        <dbReference type="EMBL" id="ANQ07614.1"/>
    </source>
</evidence>
<protein>
    <submittedName>
        <fullName evidence="2">Ubiquitin carboxyl-terminal hydrolase</fullName>
    </submittedName>
</protein>
<keyword evidence="3" id="KW-1185">Reference proteome</keyword>
<evidence type="ECO:0000256" key="1">
    <source>
        <dbReference type="SAM" id="MobiDB-lite"/>
    </source>
</evidence>
<dbReference type="VEuPathDB" id="PlasmoDB:PCOAH_00023350"/>
<dbReference type="GeneID" id="30909063"/>
<dbReference type="AlphaFoldDB" id="A0A1B1DXY3"/>
<dbReference type="KEGG" id="pcot:PCOAH_00023350"/>
<evidence type="ECO:0000313" key="3">
    <source>
        <dbReference type="Proteomes" id="UP000092716"/>
    </source>
</evidence>
<sequence length="289" mass="32157">MSDEETCLKRQSSQKLYYGDFNKEVGGATCDDMCIQKREELKGILNGDENAETIAQTIAEGWCVVNSKCGKQKPLLFDGVTFYYWLGNEISNVVGDEEGNFRNTIGTICDKVKSTVGGKEYPYMCPKVTKKQFQWLKVIYDYTLNYKNGKDTMVRRDNACTDQCRSYVRNIKDKYGNEREICKGSGVTDCYKEIRGMFSSRAGRTIKEPSKLTCQPPIAVKPATAAKPVAAVRPPAPRAAAEHLGQPRGEESSRDGVTSQSVHSRPEARPAPPEPPGEPTRQAGKYVIE</sequence>
<feature type="region of interest" description="Disordered" evidence="1">
    <location>
        <begin position="225"/>
        <end position="289"/>
    </location>
</feature>
<dbReference type="Proteomes" id="UP000092716">
    <property type="component" value="Chromosome 8"/>
</dbReference>
<proteinExistence type="predicted"/>
<accession>A0A1B1DXY3</accession>
<dbReference type="Pfam" id="PF05795">
    <property type="entry name" value="Plasmodium_Vir"/>
    <property type="match status" value="1"/>
</dbReference>
<dbReference type="InterPro" id="IPR008780">
    <property type="entry name" value="Plasmodium_Vir"/>
</dbReference>
<dbReference type="RefSeq" id="XP_019914309.1">
    <property type="nucleotide sequence ID" value="XM_020059142.1"/>
</dbReference>
<keyword evidence="2" id="KW-0378">Hydrolase</keyword>
<dbReference type="GO" id="GO:0016787">
    <property type="term" value="F:hydrolase activity"/>
    <property type="evidence" value="ECO:0007669"/>
    <property type="project" value="UniProtKB-KW"/>
</dbReference>
<gene>
    <name evidence="2" type="ORF">PCOAH_00023350</name>
</gene>
<dbReference type="EMBL" id="CP016246">
    <property type="protein sequence ID" value="ANQ07614.1"/>
    <property type="molecule type" value="Genomic_DNA"/>
</dbReference>